<evidence type="ECO:0000313" key="4">
    <source>
        <dbReference type="EMBL" id="GGK09191.1"/>
    </source>
</evidence>
<reference evidence="4" key="1">
    <citation type="journal article" date="2014" name="Int. J. Syst. Evol. Microbiol.">
        <title>Complete genome sequence of Corynebacterium casei LMG S-19264T (=DSM 44701T), isolated from a smear-ripened cheese.</title>
        <authorList>
            <consortium name="US DOE Joint Genome Institute (JGI-PGF)"/>
            <person name="Walter F."/>
            <person name="Albersmeier A."/>
            <person name="Kalinowski J."/>
            <person name="Ruckert C."/>
        </authorList>
    </citation>
    <scope>NUCLEOTIDE SEQUENCE</scope>
    <source>
        <strain evidence="4">JCM 12580</strain>
    </source>
</reference>
<dbReference type="InterPro" id="IPR051159">
    <property type="entry name" value="Hexapeptide_acetyltransf"/>
</dbReference>
<reference evidence="4" key="2">
    <citation type="submission" date="2020-09" db="EMBL/GenBank/DDBJ databases">
        <authorList>
            <person name="Sun Q."/>
            <person name="Ohkuma M."/>
        </authorList>
    </citation>
    <scope>NUCLEOTIDE SEQUENCE</scope>
    <source>
        <strain evidence="4">JCM 12580</strain>
    </source>
</reference>
<dbReference type="InterPro" id="IPR011004">
    <property type="entry name" value="Trimer_LpxA-like_sf"/>
</dbReference>
<dbReference type="AlphaFoldDB" id="A0A917Q2Y4"/>
<dbReference type="Pfam" id="PF14602">
    <property type="entry name" value="Hexapep_2"/>
    <property type="match status" value="1"/>
</dbReference>
<evidence type="ECO:0000256" key="3">
    <source>
        <dbReference type="ARBA" id="ARBA00022737"/>
    </source>
</evidence>
<dbReference type="PANTHER" id="PTHR23416:SF23">
    <property type="entry name" value="ACETYLTRANSFERASE C18B11.09C-RELATED"/>
    <property type="match status" value="1"/>
</dbReference>
<sequence length="195" mass="21265">MIKMELEKLLSKMEMEGVIHGGSEVNEAMVAVSDETRSLCTQLNNGVYTNEQIRHQVSQIIGRELDEGFSLFLPFTADFGKNIKIGKNVFINSGCRFQDQGQIIIGDQCLIGHNVVLATINHDYNPLNRGTMHLKPIVLKENTWIGSSSTILPGVTVGENSIVAAGSVVTRDVAPNTIVGGNPAKFISNLEDKIK</sequence>
<dbReference type="Gene3D" id="2.160.10.10">
    <property type="entry name" value="Hexapeptide repeat proteins"/>
    <property type="match status" value="1"/>
</dbReference>
<dbReference type="GO" id="GO:0008374">
    <property type="term" value="F:O-acyltransferase activity"/>
    <property type="evidence" value="ECO:0007669"/>
    <property type="project" value="TreeGrafter"/>
</dbReference>
<dbReference type="EMBL" id="BMNQ01000100">
    <property type="protein sequence ID" value="GGK09191.1"/>
    <property type="molecule type" value="Genomic_DNA"/>
</dbReference>
<dbReference type="PROSITE" id="PS00101">
    <property type="entry name" value="HEXAPEP_TRANSFERASES"/>
    <property type="match status" value="1"/>
</dbReference>
<gene>
    <name evidence="4" type="ORF">GCM10007063_34580</name>
</gene>
<proteinExistence type="inferred from homology"/>
<dbReference type="RefSeq" id="WP_229671941.1">
    <property type="nucleotide sequence ID" value="NZ_BMNQ01000100.1"/>
</dbReference>
<dbReference type="SUPFAM" id="SSF51161">
    <property type="entry name" value="Trimeric LpxA-like enzymes"/>
    <property type="match status" value="1"/>
</dbReference>
<evidence type="ECO:0000256" key="2">
    <source>
        <dbReference type="ARBA" id="ARBA00022679"/>
    </source>
</evidence>
<dbReference type="PANTHER" id="PTHR23416">
    <property type="entry name" value="SIALIC ACID SYNTHASE-RELATED"/>
    <property type="match status" value="1"/>
</dbReference>
<protein>
    <submittedName>
        <fullName evidence="4">Acetyltransferase</fullName>
    </submittedName>
</protein>
<organism evidence="4 5">
    <name type="scientific">Lentibacillus kapialis</name>
    <dbReference type="NCBI Taxonomy" id="340214"/>
    <lineage>
        <taxon>Bacteria</taxon>
        <taxon>Bacillati</taxon>
        <taxon>Bacillota</taxon>
        <taxon>Bacilli</taxon>
        <taxon>Bacillales</taxon>
        <taxon>Bacillaceae</taxon>
        <taxon>Lentibacillus</taxon>
    </lineage>
</organism>
<keyword evidence="5" id="KW-1185">Reference proteome</keyword>
<comment type="similarity">
    <text evidence="1">Belongs to the transferase hexapeptide repeat family.</text>
</comment>
<comment type="caution">
    <text evidence="4">The sequence shown here is derived from an EMBL/GenBank/DDBJ whole genome shotgun (WGS) entry which is preliminary data.</text>
</comment>
<accession>A0A917Q2Y4</accession>
<dbReference type="InterPro" id="IPR018357">
    <property type="entry name" value="Hexapep_transf_CS"/>
</dbReference>
<dbReference type="InterPro" id="IPR001451">
    <property type="entry name" value="Hexapep"/>
</dbReference>
<evidence type="ECO:0000256" key="1">
    <source>
        <dbReference type="ARBA" id="ARBA00007274"/>
    </source>
</evidence>
<dbReference type="Pfam" id="PF00132">
    <property type="entry name" value="Hexapep"/>
    <property type="match status" value="1"/>
</dbReference>
<name>A0A917Q2Y4_9BACI</name>
<dbReference type="Proteomes" id="UP000658382">
    <property type="component" value="Unassembled WGS sequence"/>
</dbReference>
<evidence type="ECO:0000313" key="5">
    <source>
        <dbReference type="Proteomes" id="UP000658382"/>
    </source>
</evidence>
<keyword evidence="3" id="KW-0677">Repeat</keyword>
<keyword evidence="2" id="KW-0808">Transferase</keyword>